<protein>
    <recommendedName>
        <fullName evidence="2">DUF3615 domain-containing protein</fullName>
    </recommendedName>
</protein>
<sequence>MKGQTSKINSGSFDMYRPGYVYTQPDSRFYEPSRPDYETPSTPPEKVAADLLRQASDAAEGALVHYNKKHLYEFVDPIASSGHLYSDGIWIHCNFTAKAKTSEEDKEDPPSKLFFAELKVAKPTSTDKYLVTTCRPIDGIKTTLGCEMCSGISHPTRGFRKGRYVYNQRLLRPRNGGKVVK</sequence>
<dbReference type="EMBL" id="JBDFQZ010000003">
    <property type="protein sequence ID" value="KAK9742392.1"/>
    <property type="molecule type" value="Genomic_DNA"/>
</dbReference>
<feature type="region of interest" description="Disordered" evidence="1">
    <location>
        <begin position="24"/>
        <end position="44"/>
    </location>
</feature>
<evidence type="ECO:0000256" key="1">
    <source>
        <dbReference type="SAM" id="MobiDB-lite"/>
    </source>
</evidence>
<dbReference type="Pfam" id="PF12274">
    <property type="entry name" value="DUF3615"/>
    <property type="match status" value="1"/>
</dbReference>
<dbReference type="InterPro" id="IPR022059">
    <property type="entry name" value="DUF3615"/>
</dbReference>
<feature type="domain" description="DUF3615" evidence="2">
    <location>
        <begin position="60"/>
        <end position="154"/>
    </location>
</feature>
<keyword evidence="4" id="KW-1185">Reference proteome</keyword>
<comment type="caution">
    <text evidence="3">The sequence shown here is derived from an EMBL/GenBank/DDBJ whole genome shotgun (WGS) entry which is preliminary data.</text>
</comment>
<name>A0AAW1MBC8_SAPOF</name>
<feature type="compositionally biased region" description="Basic and acidic residues" evidence="1">
    <location>
        <begin position="28"/>
        <end position="37"/>
    </location>
</feature>
<organism evidence="3 4">
    <name type="scientific">Saponaria officinalis</name>
    <name type="common">Common soapwort</name>
    <name type="synonym">Lychnis saponaria</name>
    <dbReference type="NCBI Taxonomy" id="3572"/>
    <lineage>
        <taxon>Eukaryota</taxon>
        <taxon>Viridiplantae</taxon>
        <taxon>Streptophyta</taxon>
        <taxon>Embryophyta</taxon>
        <taxon>Tracheophyta</taxon>
        <taxon>Spermatophyta</taxon>
        <taxon>Magnoliopsida</taxon>
        <taxon>eudicotyledons</taxon>
        <taxon>Gunneridae</taxon>
        <taxon>Pentapetalae</taxon>
        <taxon>Caryophyllales</taxon>
        <taxon>Caryophyllaceae</taxon>
        <taxon>Caryophylleae</taxon>
        <taxon>Saponaria</taxon>
    </lineage>
</organism>
<dbReference type="EMBL" id="JBDFQZ010000003">
    <property type="protein sequence ID" value="KAK9742393.1"/>
    <property type="molecule type" value="Genomic_DNA"/>
</dbReference>
<dbReference type="PANTHER" id="PTHR34710">
    <property type="entry name" value="OS03G0834100 PROTEIN"/>
    <property type="match status" value="1"/>
</dbReference>
<reference evidence="3 4" key="1">
    <citation type="submission" date="2024-03" db="EMBL/GenBank/DDBJ databases">
        <title>WGS assembly of Saponaria officinalis var. Norfolk2.</title>
        <authorList>
            <person name="Jenkins J."/>
            <person name="Shu S."/>
            <person name="Grimwood J."/>
            <person name="Barry K."/>
            <person name="Goodstein D."/>
            <person name="Schmutz J."/>
            <person name="Leebens-Mack J."/>
            <person name="Osbourn A."/>
        </authorList>
    </citation>
    <scope>NUCLEOTIDE SEQUENCE [LARGE SCALE GENOMIC DNA]</scope>
    <source>
        <strain evidence="4">cv. Norfolk2</strain>
        <strain evidence="3">JIC</strain>
        <tissue evidence="3">Leaf</tissue>
    </source>
</reference>
<gene>
    <name evidence="3" type="ORF">RND81_03G169300</name>
</gene>
<dbReference type="PANTHER" id="PTHR34710:SF20">
    <property type="entry name" value="OS10G0550200 PROTEIN"/>
    <property type="match status" value="1"/>
</dbReference>
<dbReference type="Proteomes" id="UP001443914">
    <property type="component" value="Unassembled WGS sequence"/>
</dbReference>
<accession>A0AAW1MBC8</accession>
<evidence type="ECO:0000313" key="3">
    <source>
        <dbReference type="EMBL" id="KAK9742392.1"/>
    </source>
</evidence>
<evidence type="ECO:0000259" key="2">
    <source>
        <dbReference type="Pfam" id="PF12274"/>
    </source>
</evidence>
<dbReference type="AlphaFoldDB" id="A0AAW1MBC8"/>
<proteinExistence type="predicted"/>
<evidence type="ECO:0000313" key="4">
    <source>
        <dbReference type="Proteomes" id="UP001443914"/>
    </source>
</evidence>